<accession>A0A8T2RP16</accession>
<name>A0A8T2RP16_CERRI</name>
<keyword evidence="2" id="KW-1185">Reference proteome</keyword>
<dbReference type="EMBL" id="CM035430">
    <property type="protein sequence ID" value="KAH7298219.1"/>
    <property type="molecule type" value="Genomic_DNA"/>
</dbReference>
<organism evidence="1 2">
    <name type="scientific">Ceratopteris richardii</name>
    <name type="common">Triangle waterfern</name>
    <dbReference type="NCBI Taxonomy" id="49495"/>
    <lineage>
        <taxon>Eukaryota</taxon>
        <taxon>Viridiplantae</taxon>
        <taxon>Streptophyta</taxon>
        <taxon>Embryophyta</taxon>
        <taxon>Tracheophyta</taxon>
        <taxon>Polypodiopsida</taxon>
        <taxon>Polypodiidae</taxon>
        <taxon>Polypodiales</taxon>
        <taxon>Pteridineae</taxon>
        <taxon>Pteridaceae</taxon>
        <taxon>Parkerioideae</taxon>
        <taxon>Ceratopteris</taxon>
    </lineage>
</organism>
<reference evidence="1" key="1">
    <citation type="submission" date="2021-08" db="EMBL/GenBank/DDBJ databases">
        <title>WGS assembly of Ceratopteris richardii.</title>
        <authorList>
            <person name="Marchant D.B."/>
            <person name="Chen G."/>
            <person name="Jenkins J."/>
            <person name="Shu S."/>
            <person name="Leebens-Mack J."/>
            <person name="Grimwood J."/>
            <person name="Schmutz J."/>
            <person name="Soltis P."/>
            <person name="Soltis D."/>
            <person name="Chen Z.-H."/>
        </authorList>
    </citation>
    <scope>NUCLEOTIDE SEQUENCE</scope>
    <source>
        <strain evidence="1">Whitten #5841</strain>
        <tissue evidence="1">Leaf</tissue>
    </source>
</reference>
<evidence type="ECO:0000313" key="2">
    <source>
        <dbReference type="Proteomes" id="UP000825935"/>
    </source>
</evidence>
<comment type="caution">
    <text evidence="1">The sequence shown here is derived from an EMBL/GenBank/DDBJ whole genome shotgun (WGS) entry which is preliminary data.</text>
</comment>
<gene>
    <name evidence="1" type="ORF">KP509_25G032400</name>
</gene>
<sequence length="118" mass="13669">MESQMFVCLDIDEVRRGQNARIHAINKSWDNVYFCMQCLQQSSARPKYIHKDYSLLLQKACVILLYGCTKIPVQEQTSEDPCTVFLYRPGSFKSMDLPCIRVIPKHISQIRNVNVIVT</sequence>
<evidence type="ECO:0000313" key="1">
    <source>
        <dbReference type="EMBL" id="KAH7298219.1"/>
    </source>
</evidence>
<protein>
    <submittedName>
        <fullName evidence="1">Uncharacterized protein</fullName>
    </submittedName>
</protein>
<proteinExistence type="predicted"/>
<dbReference type="Proteomes" id="UP000825935">
    <property type="component" value="Chromosome 25"/>
</dbReference>
<dbReference type="AlphaFoldDB" id="A0A8T2RP16"/>